<keyword evidence="2" id="KW-1185">Reference proteome</keyword>
<name>A0ACB8XGK7_ARCLA</name>
<gene>
    <name evidence="1" type="ORF">L6452_42014</name>
</gene>
<protein>
    <submittedName>
        <fullName evidence="1">Uncharacterized protein</fullName>
    </submittedName>
</protein>
<evidence type="ECO:0000313" key="2">
    <source>
        <dbReference type="Proteomes" id="UP001055879"/>
    </source>
</evidence>
<organism evidence="1 2">
    <name type="scientific">Arctium lappa</name>
    <name type="common">Greater burdock</name>
    <name type="synonym">Lappa major</name>
    <dbReference type="NCBI Taxonomy" id="4217"/>
    <lineage>
        <taxon>Eukaryota</taxon>
        <taxon>Viridiplantae</taxon>
        <taxon>Streptophyta</taxon>
        <taxon>Embryophyta</taxon>
        <taxon>Tracheophyta</taxon>
        <taxon>Spermatophyta</taxon>
        <taxon>Magnoliopsida</taxon>
        <taxon>eudicotyledons</taxon>
        <taxon>Gunneridae</taxon>
        <taxon>Pentapetalae</taxon>
        <taxon>asterids</taxon>
        <taxon>campanulids</taxon>
        <taxon>Asterales</taxon>
        <taxon>Asteraceae</taxon>
        <taxon>Carduoideae</taxon>
        <taxon>Cardueae</taxon>
        <taxon>Arctiinae</taxon>
        <taxon>Arctium</taxon>
    </lineage>
</organism>
<comment type="caution">
    <text evidence="1">The sequence shown here is derived from an EMBL/GenBank/DDBJ whole genome shotgun (WGS) entry which is preliminary data.</text>
</comment>
<sequence>MRWNRQNLQVFRGIGQGLIEIRWKNQVFVRQTEEHARSVKRASFIWKNAQAEGYWFWPEMRKELSARIMDDDYFEDYSSTRRKEIILKQKILEFQKQHNIDQISTSKEVFIVESDVKLPVLVKGEFESWKISFLDLIDKHESGKYIILSLQEGRMKNPTKFYYYPGAYGLKEKGECVLPLEELSDEQRKRFEADKLAKLENKSKLSLNEEVKILESKNSELKRKIYDFENQIVQLHQATSVESFEEKIKNLEDANAELQKKKFSEFSRKSSDEKKAVELKCIKLSQQISDFVKVIMLEREKFAKEKKAIEQKNKLTAKLSELSECALKDQKAKSEFHEKIDLLTEEKNSYFSEIKELEDIVSNVVVTEHTTSESQIHTPRNNSADFKETVSSSHQKTVSTRRTVNSFDQIRTTNIFYYQNVDGSGEQRRRRRYKEEELVWKVKPVEEEKKDNHVYSRDHLIRGSKDQNGQRHFLEKVLMISMLKSSKRGRWYQEMLKLGENVQELIVKESLLKEFKDFRIVEDNLLKRSEFLSDRGLVTTFGREC</sequence>
<reference evidence="1 2" key="2">
    <citation type="journal article" date="2022" name="Mol. Ecol. Resour.">
        <title>The genomes of chicory, endive, great burdock and yacon provide insights into Asteraceae paleo-polyploidization history and plant inulin production.</title>
        <authorList>
            <person name="Fan W."/>
            <person name="Wang S."/>
            <person name="Wang H."/>
            <person name="Wang A."/>
            <person name="Jiang F."/>
            <person name="Liu H."/>
            <person name="Zhao H."/>
            <person name="Xu D."/>
            <person name="Zhang Y."/>
        </authorList>
    </citation>
    <scope>NUCLEOTIDE SEQUENCE [LARGE SCALE GENOMIC DNA]</scope>
    <source>
        <strain evidence="2">cv. Niubang</strain>
    </source>
</reference>
<proteinExistence type="predicted"/>
<dbReference type="Proteomes" id="UP001055879">
    <property type="component" value="Linkage Group LG17"/>
</dbReference>
<reference evidence="2" key="1">
    <citation type="journal article" date="2022" name="Mol. Ecol. Resour.">
        <title>The genomes of chicory, endive, great burdock and yacon provide insights into Asteraceae palaeo-polyploidization history and plant inulin production.</title>
        <authorList>
            <person name="Fan W."/>
            <person name="Wang S."/>
            <person name="Wang H."/>
            <person name="Wang A."/>
            <person name="Jiang F."/>
            <person name="Liu H."/>
            <person name="Zhao H."/>
            <person name="Xu D."/>
            <person name="Zhang Y."/>
        </authorList>
    </citation>
    <scope>NUCLEOTIDE SEQUENCE [LARGE SCALE GENOMIC DNA]</scope>
    <source>
        <strain evidence="2">cv. Niubang</strain>
    </source>
</reference>
<dbReference type="EMBL" id="CM042063">
    <property type="protein sequence ID" value="KAI3666973.1"/>
    <property type="molecule type" value="Genomic_DNA"/>
</dbReference>
<accession>A0ACB8XGK7</accession>
<evidence type="ECO:0000313" key="1">
    <source>
        <dbReference type="EMBL" id="KAI3666973.1"/>
    </source>
</evidence>